<dbReference type="KEGG" id="vg:41701495"/>
<accession>A0A2Z5U6E5</accession>
<keyword evidence="1" id="KW-0920">Virion tegument</keyword>
<dbReference type="GO" id="GO:0019068">
    <property type="term" value="P:virion assembly"/>
    <property type="evidence" value="ECO:0007669"/>
    <property type="project" value="InterPro"/>
</dbReference>
<reference evidence="3" key="1">
    <citation type="submission" date="2017-11" db="EMBL/GenBank/DDBJ databases">
        <title>Complete genome of Rhinolophus gammaherpesvirus-1.</title>
        <authorList>
            <person name="Maeda K."/>
            <person name="Noguchi K."/>
        </authorList>
    </citation>
    <scope>NUCLEOTIDE SEQUENCE [LARGE SCALE GENOMIC DNA]</scope>
    <source>
        <strain evidence="3">BV1</strain>
    </source>
</reference>
<keyword evidence="4" id="KW-1185">Reference proteome</keyword>
<keyword evidence="2" id="KW-0946">Virion</keyword>
<proteinExistence type="predicted"/>
<sequence length="938" mass="106218">MNTRDALERVTRRLSEADNSLRQVRELVDLEFITVPLRDLSDSKKVADFLNTLRGTDNEYVDFISNHFVYYLLRAASFHEPVPLGAPGLGDALALMEAVLKNLQSQKPPQETTETRDSSLNNSSVLTQVSQYLALLKALKLDQSFQVTPSPVIGTFRCIEELTLAFYASHWSIYPKVSLKPLNFQTQGVLEQWLLVSYLTGMGIPHDLPKVPSLKTLSKTLLTKEPGLFIPVSVVTETSLTLPLAKERAKEVFTSLDENIPSVKHTPIMAFRDTDLDSLSTDYLFLYDFVFEGICNSQIHSCTRRSIEGFLKRCAGFLTQMTNIIQTTCANKPSLALPKNERLREGFASCGLTQDSCNAFRTMMAISHPKADLGWKHLASVIQLLDQITLFGKFFFECLSKCSPTSISFRAVRDIIHGAYVEQSSLSSWLPNTIPFKQTSTWPIPPLLKIFVPRPPEKELISLFKAIPSNMGKSLFGIAAKRDWGLTKVYQLAKHNQALPKISKNPTPKQANKKQVQKFCDSLEIGDTEYPLEVVQSQYFATEFTRTKIVPVLQNILSNNASKHSILSKLKWLIIFAFDDALGLYQIRRPLSLAYFQLADIYGQNSSGLPLSHLLDNIQEVTSIIGDLVPDTPQLPVNFLSHIYRLSFSPLAVSLTQAADYFLKEMDPLLDGLWHMIRISSIMCHTVYHYDSSGRYMELQVEESTTSLRVPLEIFKKTLQTIELNVHETLVIMSQLCQDLHKSYVSCLTVIEKTQTLRDHPLKIDVSEPNFTLIQDSLLGCLKRYREILTLVRGNCCYSLTRYFGFIFESDLITEATIRQILDFSDDTDNPNIFIHSIQQPLEPQRQQPNSATSWPKLTLLDINTLKEIYEPFPSMEASQEITPSIKLSYTDTVNVSQINLDWDKLIHSEYLTQQDLGSNYSHITIKNLEQTITGPFS</sequence>
<protein>
    <recommendedName>
        <fullName evidence="5">Inner tegument protein</fullName>
    </recommendedName>
</protein>
<dbReference type="Proteomes" id="UP000289908">
    <property type="component" value="Segment"/>
</dbReference>
<dbReference type="GO" id="GO:0044423">
    <property type="term" value="C:virion component"/>
    <property type="evidence" value="ECO:0007669"/>
    <property type="project" value="UniProtKB-KW"/>
</dbReference>
<name>A0A2Z5U6E5_9GAMA</name>
<dbReference type="InterPro" id="IPR007611">
    <property type="entry name" value="Herpes_U30"/>
</dbReference>
<evidence type="ECO:0000313" key="4">
    <source>
        <dbReference type="Proteomes" id="UP000289908"/>
    </source>
</evidence>
<evidence type="ECO:0000256" key="1">
    <source>
        <dbReference type="ARBA" id="ARBA00022580"/>
    </source>
</evidence>
<evidence type="ECO:0008006" key="5">
    <source>
        <dbReference type="Google" id="ProtNLM"/>
    </source>
</evidence>
<gene>
    <name evidence="3" type="primary">ORF70</name>
</gene>
<dbReference type="GeneID" id="41701495"/>
<dbReference type="Pfam" id="PF04523">
    <property type="entry name" value="Herpes_U30"/>
    <property type="match status" value="1"/>
</dbReference>
<evidence type="ECO:0000256" key="2">
    <source>
        <dbReference type="ARBA" id="ARBA00022844"/>
    </source>
</evidence>
<dbReference type="OrthoDB" id="6636at10239"/>
<evidence type="ECO:0000313" key="3">
    <source>
        <dbReference type="EMBL" id="BBB06516.1"/>
    </source>
</evidence>
<dbReference type="EMBL" id="LC333428">
    <property type="protein sequence ID" value="BBB06516.1"/>
    <property type="molecule type" value="Genomic_DNA"/>
</dbReference>
<dbReference type="RefSeq" id="YP_009551877.1">
    <property type="nucleotide sequence ID" value="NC_040539.1"/>
</dbReference>
<organism evidence="3">
    <name type="scientific">Rhinolophus gammaherpesvirus 1</name>
    <dbReference type="NCBI Taxonomy" id="2054179"/>
    <lineage>
        <taxon>Viruses</taxon>
        <taxon>Duplodnaviria</taxon>
        <taxon>Heunggongvirae</taxon>
        <taxon>Peploviricota</taxon>
        <taxon>Herviviricetes</taxon>
        <taxon>Herpesvirales</taxon>
        <taxon>Orthoherpesviridae</taxon>
        <taxon>Gammaherpesvirinae</taxon>
        <taxon>Percavirus</taxon>
        <taxon>Percavirus rhinolophidgamma1</taxon>
    </lineage>
</organism>